<dbReference type="STRING" id="128403.WA1_21910"/>
<evidence type="ECO:0000256" key="1">
    <source>
        <dbReference type="SAM" id="Phobius"/>
    </source>
</evidence>
<gene>
    <name evidence="2" type="ORF">WA1_21910</name>
</gene>
<keyword evidence="1" id="KW-0472">Membrane</keyword>
<protein>
    <submittedName>
        <fullName evidence="2">Uncharacterized protein</fullName>
    </submittedName>
</protein>
<keyword evidence="1" id="KW-0812">Transmembrane</keyword>
<dbReference type="Proteomes" id="UP000076925">
    <property type="component" value="Unassembled WGS sequence"/>
</dbReference>
<dbReference type="EMBL" id="ANNX02000021">
    <property type="protein sequence ID" value="KYC41362.1"/>
    <property type="molecule type" value="Genomic_DNA"/>
</dbReference>
<comment type="caution">
    <text evidence="2">The sequence shown here is derived from an EMBL/GenBank/DDBJ whole genome shotgun (WGS) entry which is preliminary data.</text>
</comment>
<evidence type="ECO:0000313" key="2">
    <source>
        <dbReference type="EMBL" id="KYC41362.1"/>
    </source>
</evidence>
<sequence length="82" mass="8810">MATMTFWLLVISAYVGVSGEFLGAVFGLTKILVITAKGLPQGPIWMETIVEISTKAISVFILLACGFILFGLRPTKSVTSDQ</sequence>
<evidence type="ECO:0000313" key="3">
    <source>
        <dbReference type="Proteomes" id="UP000076925"/>
    </source>
</evidence>
<reference evidence="2 3" key="1">
    <citation type="journal article" date="2013" name="Genome Biol. Evol.">
        <title>Genomes of Stigonematalean cyanobacteria (subsection V) and the evolution of oxygenic photosynthesis from prokaryotes to plastids.</title>
        <authorList>
            <person name="Dagan T."/>
            <person name="Roettger M."/>
            <person name="Stucken K."/>
            <person name="Landan G."/>
            <person name="Koch R."/>
            <person name="Major P."/>
            <person name="Gould S.B."/>
            <person name="Goremykin V.V."/>
            <person name="Rippka R."/>
            <person name="Tandeau de Marsac N."/>
            <person name="Gugger M."/>
            <person name="Lockhart P.J."/>
            <person name="Allen J.F."/>
            <person name="Brune I."/>
            <person name="Maus I."/>
            <person name="Puhler A."/>
            <person name="Martin W.F."/>
        </authorList>
    </citation>
    <scope>NUCLEOTIDE SEQUENCE [LARGE SCALE GENOMIC DNA]</scope>
    <source>
        <strain evidence="2 3">PCC 7110</strain>
    </source>
</reference>
<feature type="transmembrane region" description="Helical" evidence="1">
    <location>
        <begin position="6"/>
        <end position="28"/>
    </location>
</feature>
<keyword evidence="1" id="KW-1133">Transmembrane helix</keyword>
<name>A0A139X9Q4_9CYAN</name>
<accession>A0A139X9Q4</accession>
<keyword evidence="3" id="KW-1185">Reference proteome</keyword>
<dbReference type="AlphaFoldDB" id="A0A139X9Q4"/>
<proteinExistence type="predicted"/>
<organism evidence="2 3">
    <name type="scientific">Scytonema hofmannii PCC 7110</name>
    <dbReference type="NCBI Taxonomy" id="128403"/>
    <lineage>
        <taxon>Bacteria</taxon>
        <taxon>Bacillati</taxon>
        <taxon>Cyanobacteriota</taxon>
        <taxon>Cyanophyceae</taxon>
        <taxon>Nostocales</taxon>
        <taxon>Scytonemataceae</taxon>
        <taxon>Scytonema</taxon>
    </lineage>
</organism>
<feature type="transmembrane region" description="Helical" evidence="1">
    <location>
        <begin position="49"/>
        <end position="72"/>
    </location>
</feature>